<name>A0ABX0U1L3_9SPHN</name>
<dbReference type="RefSeq" id="WP_140048379.1">
    <property type="nucleotide sequence ID" value="NZ_BAAAEV010000001.1"/>
</dbReference>
<proteinExistence type="predicted"/>
<evidence type="ECO:0000313" key="2">
    <source>
        <dbReference type="Proteomes" id="UP000788153"/>
    </source>
</evidence>
<evidence type="ECO:0000313" key="1">
    <source>
        <dbReference type="EMBL" id="NIJ23231.1"/>
    </source>
</evidence>
<dbReference type="EMBL" id="JAASQP010000001">
    <property type="protein sequence ID" value="NIJ23231.1"/>
    <property type="molecule type" value="Genomic_DNA"/>
</dbReference>
<accession>A0ABX0U1L3</accession>
<keyword evidence="2" id="KW-1185">Reference proteome</keyword>
<gene>
    <name evidence="1" type="ORF">FHT01_000773</name>
</gene>
<organism evidence="1 2">
    <name type="scientific">Sphingomonas japonica</name>
    <dbReference type="NCBI Taxonomy" id="511662"/>
    <lineage>
        <taxon>Bacteria</taxon>
        <taxon>Pseudomonadati</taxon>
        <taxon>Pseudomonadota</taxon>
        <taxon>Alphaproteobacteria</taxon>
        <taxon>Sphingomonadales</taxon>
        <taxon>Sphingomonadaceae</taxon>
        <taxon>Sphingomonas</taxon>
    </lineage>
</organism>
<dbReference type="Proteomes" id="UP000788153">
    <property type="component" value="Unassembled WGS sequence"/>
</dbReference>
<comment type="caution">
    <text evidence="1">The sequence shown here is derived from an EMBL/GenBank/DDBJ whole genome shotgun (WGS) entry which is preliminary data.</text>
</comment>
<protein>
    <submittedName>
        <fullName evidence="1">Uncharacterized protein</fullName>
    </submittedName>
</protein>
<reference evidence="1 2" key="1">
    <citation type="submission" date="2020-03" db="EMBL/GenBank/DDBJ databases">
        <title>Genomic Encyclopedia of Type Strains, Phase IV (KMG-IV): sequencing the most valuable type-strain genomes for metagenomic binning, comparative biology and taxonomic classification.</title>
        <authorList>
            <person name="Goeker M."/>
        </authorList>
    </citation>
    <scope>NUCLEOTIDE SEQUENCE [LARGE SCALE GENOMIC DNA]</scope>
    <source>
        <strain evidence="1 2">DSM 22753</strain>
    </source>
</reference>
<sequence length="73" mass="7795">MIRRVIGALVGREIDRRDGSGGVKGAAIGWAATSMLTRMGPLGMALGGAYVGKKMYDRHKQRRRGRVAPGADL</sequence>